<dbReference type="PANTHER" id="PTHR11280:SF5">
    <property type="entry name" value="GLUCOSAMINE-6-PHOSPHATE ISOMERASE"/>
    <property type="match status" value="1"/>
</dbReference>
<dbReference type="AlphaFoldDB" id="A0A1I4LL17"/>
<keyword evidence="1" id="KW-0378">Hydrolase</keyword>
<dbReference type="PROSITE" id="PS01161">
    <property type="entry name" value="GLC_GALNAC_ISOMERASE"/>
    <property type="match status" value="1"/>
</dbReference>
<name>A0A1I4LL17_9BACI</name>
<evidence type="ECO:0000313" key="5">
    <source>
        <dbReference type="Proteomes" id="UP000199668"/>
    </source>
</evidence>
<evidence type="ECO:0000256" key="2">
    <source>
        <dbReference type="ARBA" id="ARBA00023277"/>
    </source>
</evidence>
<dbReference type="InterPro" id="IPR018321">
    <property type="entry name" value="Glucosamine6P_isomerase_CS"/>
</dbReference>
<dbReference type="PANTHER" id="PTHR11280">
    <property type="entry name" value="GLUCOSAMINE-6-PHOSPHATE ISOMERASE"/>
    <property type="match status" value="1"/>
</dbReference>
<reference evidence="4 5" key="1">
    <citation type="submission" date="2016-10" db="EMBL/GenBank/DDBJ databases">
        <authorList>
            <person name="de Groot N.N."/>
        </authorList>
    </citation>
    <scope>NUCLEOTIDE SEQUENCE [LARGE SCALE GENOMIC DNA]</scope>
    <source>
        <strain evidence="4 5">CGMCC 1.6134</strain>
    </source>
</reference>
<dbReference type="RefSeq" id="WP_090926599.1">
    <property type="nucleotide sequence ID" value="NZ_FOTY01000008.1"/>
</dbReference>
<dbReference type="STRING" id="266892.SAMN04488054_10840"/>
<dbReference type="GO" id="GO:0005737">
    <property type="term" value="C:cytoplasm"/>
    <property type="evidence" value="ECO:0007669"/>
    <property type="project" value="TreeGrafter"/>
</dbReference>
<dbReference type="GO" id="GO:0042802">
    <property type="term" value="F:identical protein binding"/>
    <property type="evidence" value="ECO:0007669"/>
    <property type="project" value="TreeGrafter"/>
</dbReference>
<keyword evidence="2" id="KW-0119">Carbohydrate metabolism</keyword>
<organism evidence="4 5">
    <name type="scientific">Salibacterium qingdaonense</name>
    <dbReference type="NCBI Taxonomy" id="266892"/>
    <lineage>
        <taxon>Bacteria</taxon>
        <taxon>Bacillati</taxon>
        <taxon>Bacillota</taxon>
        <taxon>Bacilli</taxon>
        <taxon>Bacillales</taxon>
        <taxon>Bacillaceae</taxon>
    </lineage>
</organism>
<keyword evidence="5" id="KW-1185">Reference proteome</keyword>
<dbReference type="InterPro" id="IPR006148">
    <property type="entry name" value="Glc/Gal-6P_isomerase"/>
</dbReference>
<dbReference type="InterPro" id="IPR037171">
    <property type="entry name" value="NagB/RpiA_transferase-like"/>
</dbReference>
<proteinExistence type="predicted"/>
<dbReference type="InterPro" id="IPR004547">
    <property type="entry name" value="Glucosamine6P_isomerase"/>
</dbReference>
<dbReference type="OrthoDB" id="9791139at2"/>
<sequence>MKTHKTKVNIADGYDELSWIAAESVIQTVQHKPEAVVCIAAGDTPAGMIDYLVQSQENGSVDFTSCQFIGLDEWEGLGESDAGSCQHFLRHHLFQPLGIKQDNIHVFDAKAEDLDMECRKMNDHLSSIGGLDVAVLGIGVNGHVGFNEPGTSLDGEAHVISLDEKTQEVGRKYFHSSMNPPQKGVTLGMKQLLDASKVIVIANGIKKRSAVRDMLYGEVSPAHPASILRYHSSLSVIIDREAYDMTNSS</sequence>
<dbReference type="GO" id="GO:0019262">
    <property type="term" value="P:N-acetylneuraminate catabolic process"/>
    <property type="evidence" value="ECO:0007669"/>
    <property type="project" value="TreeGrafter"/>
</dbReference>
<accession>A0A1I4LL17</accession>
<dbReference type="CDD" id="cd01399">
    <property type="entry name" value="GlcN6P_deaminase"/>
    <property type="match status" value="1"/>
</dbReference>
<protein>
    <submittedName>
        <fullName evidence="4">Glucosamine-6-phosphate deaminase</fullName>
    </submittedName>
</protein>
<dbReference type="GO" id="GO:0006046">
    <property type="term" value="P:N-acetylglucosamine catabolic process"/>
    <property type="evidence" value="ECO:0007669"/>
    <property type="project" value="TreeGrafter"/>
</dbReference>
<evidence type="ECO:0000313" key="4">
    <source>
        <dbReference type="EMBL" id="SFL91798.1"/>
    </source>
</evidence>
<dbReference type="SUPFAM" id="SSF100950">
    <property type="entry name" value="NagB/RpiA/CoA transferase-like"/>
    <property type="match status" value="1"/>
</dbReference>
<gene>
    <name evidence="4" type="ORF">SAMN04488054_10840</name>
</gene>
<dbReference type="EMBL" id="FOTY01000008">
    <property type="protein sequence ID" value="SFL91798.1"/>
    <property type="molecule type" value="Genomic_DNA"/>
</dbReference>
<dbReference type="GO" id="GO:0004342">
    <property type="term" value="F:glucosamine-6-phosphate deaminase activity"/>
    <property type="evidence" value="ECO:0007669"/>
    <property type="project" value="InterPro"/>
</dbReference>
<dbReference type="Proteomes" id="UP000199668">
    <property type="component" value="Unassembled WGS sequence"/>
</dbReference>
<dbReference type="GO" id="GO:0006043">
    <property type="term" value="P:glucosamine catabolic process"/>
    <property type="evidence" value="ECO:0007669"/>
    <property type="project" value="TreeGrafter"/>
</dbReference>
<dbReference type="GO" id="GO:0005975">
    <property type="term" value="P:carbohydrate metabolic process"/>
    <property type="evidence" value="ECO:0007669"/>
    <property type="project" value="InterPro"/>
</dbReference>
<evidence type="ECO:0000259" key="3">
    <source>
        <dbReference type="Pfam" id="PF01182"/>
    </source>
</evidence>
<dbReference type="Gene3D" id="3.40.50.1360">
    <property type="match status" value="1"/>
</dbReference>
<evidence type="ECO:0000256" key="1">
    <source>
        <dbReference type="ARBA" id="ARBA00022801"/>
    </source>
</evidence>
<feature type="domain" description="Glucosamine/galactosamine-6-phosphate isomerase" evidence="3">
    <location>
        <begin position="22"/>
        <end position="229"/>
    </location>
</feature>
<dbReference type="Pfam" id="PF01182">
    <property type="entry name" value="Glucosamine_iso"/>
    <property type="match status" value="1"/>
</dbReference>